<name>A0ABP0EVR1_CLALP</name>
<reference evidence="1 2" key="1">
    <citation type="submission" date="2024-02" db="EMBL/GenBank/DDBJ databases">
        <authorList>
            <person name="Daric V."/>
            <person name="Darras S."/>
        </authorList>
    </citation>
    <scope>NUCLEOTIDE SEQUENCE [LARGE SCALE GENOMIC DNA]</scope>
</reference>
<sequence length="149" mass="17221">MGNYEKEYHIEPNPDAEGVIQHPAQILMSRRLGCKLPVSTKMLEPHIVHIAANLEQRQQMQKKYYDRGTKPLQELQKGDVVYYNRNRDRTQGIISSPTRDLSHGPINFKMNMETFTEIADNCTKQYELNPSFNSNTMKITTTQGHLIIT</sequence>
<proteinExistence type="predicted"/>
<accession>A0ABP0EVR1</accession>
<protein>
    <submittedName>
        <fullName evidence="1">Uncharacterized protein</fullName>
    </submittedName>
</protein>
<keyword evidence="2" id="KW-1185">Reference proteome</keyword>
<evidence type="ECO:0000313" key="2">
    <source>
        <dbReference type="Proteomes" id="UP001642483"/>
    </source>
</evidence>
<dbReference type="EMBL" id="CAWYQH010000001">
    <property type="protein sequence ID" value="CAK8671501.1"/>
    <property type="molecule type" value="Genomic_DNA"/>
</dbReference>
<organism evidence="1 2">
    <name type="scientific">Clavelina lepadiformis</name>
    <name type="common">Light-bulb sea squirt</name>
    <name type="synonym">Ascidia lepadiformis</name>
    <dbReference type="NCBI Taxonomy" id="159417"/>
    <lineage>
        <taxon>Eukaryota</taxon>
        <taxon>Metazoa</taxon>
        <taxon>Chordata</taxon>
        <taxon>Tunicata</taxon>
        <taxon>Ascidiacea</taxon>
        <taxon>Aplousobranchia</taxon>
        <taxon>Clavelinidae</taxon>
        <taxon>Clavelina</taxon>
    </lineage>
</organism>
<dbReference type="Proteomes" id="UP001642483">
    <property type="component" value="Unassembled WGS sequence"/>
</dbReference>
<comment type="caution">
    <text evidence="1">The sequence shown here is derived from an EMBL/GenBank/DDBJ whole genome shotgun (WGS) entry which is preliminary data.</text>
</comment>
<gene>
    <name evidence="1" type="ORF">CVLEPA_LOCUS560</name>
</gene>
<evidence type="ECO:0000313" key="1">
    <source>
        <dbReference type="EMBL" id="CAK8671501.1"/>
    </source>
</evidence>